<evidence type="ECO:0000313" key="5">
    <source>
        <dbReference type="Proteomes" id="UP001233535"/>
    </source>
</evidence>
<dbReference type="PROSITE" id="PS50977">
    <property type="entry name" value="HTH_TETR_2"/>
    <property type="match status" value="1"/>
</dbReference>
<dbReference type="InterPro" id="IPR050109">
    <property type="entry name" value="HTH-type_TetR-like_transc_reg"/>
</dbReference>
<organism evidence="4 5">
    <name type="scientific">Lysobacter arvi</name>
    <dbReference type="NCBI Taxonomy" id="3038776"/>
    <lineage>
        <taxon>Bacteria</taxon>
        <taxon>Pseudomonadati</taxon>
        <taxon>Pseudomonadota</taxon>
        <taxon>Gammaproteobacteria</taxon>
        <taxon>Lysobacterales</taxon>
        <taxon>Lysobacteraceae</taxon>
        <taxon>Lysobacter</taxon>
    </lineage>
</organism>
<evidence type="ECO:0000256" key="1">
    <source>
        <dbReference type="ARBA" id="ARBA00023125"/>
    </source>
</evidence>
<evidence type="ECO:0000259" key="3">
    <source>
        <dbReference type="PROSITE" id="PS50977"/>
    </source>
</evidence>
<evidence type="ECO:0000313" key="4">
    <source>
        <dbReference type="EMBL" id="MDR0182018.1"/>
    </source>
</evidence>
<accession>A0ABU1CA51</accession>
<dbReference type="InterPro" id="IPR036271">
    <property type="entry name" value="Tet_transcr_reg_TetR-rel_C_sf"/>
</dbReference>
<dbReference type="PANTHER" id="PTHR30055:SF146">
    <property type="entry name" value="HTH-TYPE TRANSCRIPTIONAL DUAL REGULATOR CECR"/>
    <property type="match status" value="1"/>
</dbReference>
<dbReference type="InterPro" id="IPR039536">
    <property type="entry name" value="TetR_C_Proteobacteria"/>
</dbReference>
<reference evidence="4 5" key="1">
    <citation type="submission" date="2023-04" db="EMBL/GenBank/DDBJ databases">
        <title>Lysobacter sp. strain UC isolated from soil sample.</title>
        <authorList>
            <person name="Choksket S."/>
            <person name="Harshvardhan F."/>
            <person name="Rana R."/>
            <person name="Patil P.B."/>
            <person name="Korpole S."/>
        </authorList>
    </citation>
    <scope>NUCLEOTIDE SEQUENCE [LARGE SCALE GENOMIC DNA]</scope>
    <source>
        <strain evidence="4 5">UC</strain>
    </source>
</reference>
<name>A0ABU1CA51_9GAMM</name>
<dbReference type="SUPFAM" id="SSF48498">
    <property type="entry name" value="Tetracyclin repressor-like, C-terminal domain"/>
    <property type="match status" value="1"/>
</dbReference>
<dbReference type="Proteomes" id="UP001233535">
    <property type="component" value="Unassembled WGS sequence"/>
</dbReference>
<dbReference type="SUPFAM" id="SSF46689">
    <property type="entry name" value="Homeodomain-like"/>
    <property type="match status" value="1"/>
</dbReference>
<dbReference type="Pfam" id="PF00440">
    <property type="entry name" value="TetR_N"/>
    <property type="match status" value="1"/>
</dbReference>
<proteinExistence type="predicted"/>
<dbReference type="PRINTS" id="PR00455">
    <property type="entry name" value="HTHTETR"/>
</dbReference>
<gene>
    <name evidence="4" type="ORF">P8609_03410</name>
</gene>
<dbReference type="Gene3D" id="1.10.10.60">
    <property type="entry name" value="Homeodomain-like"/>
    <property type="match status" value="1"/>
</dbReference>
<protein>
    <submittedName>
        <fullName evidence="4">TetR/AcrR family transcriptional regulator</fullName>
    </submittedName>
</protein>
<dbReference type="RefSeq" id="WP_309261179.1">
    <property type="nucleotide sequence ID" value="NZ_JARUHG010000001.1"/>
</dbReference>
<dbReference type="InterPro" id="IPR001647">
    <property type="entry name" value="HTH_TetR"/>
</dbReference>
<keyword evidence="1 2" id="KW-0238">DNA-binding</keyword>
<dbReference type="PANTHER" id="PTHR30055">
    <property type="entry name" value="HTH-TYPE TRANSCRIPTIONAL REGULATOR RUTR"/>
    <property type="match status" value="1"/>
</dbReference>
<feature type="DNA-binding region" description="H-T-H motif" evidence="2">
    <location>
        <begin position="37"/>
        <end position="56"/>
    </location>
</feature>
<comment type="caution">
    <text evidence="4">The sequence shown here is derived from an EMBL/GenBank/DDBJ whole genome shotgun (WGS) entry which is preliminary data.</text>
</comment>
<sequence length="213" mass="23435">MRSPTSRRTRRRPDDLRQQILDAAGELFLRDGYAKTSLDAVIERVGGSKRAIYSHFGGKEDLLAAMLTDISEQVLQALPEAADTTGADVRDSLIHFASAVMRALMDPRTVALYRLVIAEGVRRPELAEVFLRSGPRRAVTGLAQLLSRHAKAGSLVVADPTATAEHFIGMLRDDTYLEVLLGVRPPLSERAWKPRVARAVDIFLQGTAPPRAR</sequence>
<dbReference type="Gene3D" id="1.10.357.10">
    <property type="entry name" value="Tetracycline Repressor, domain 2"/>
    <property type="match status" value="1"/>
</dbReference>
<evidence type="ECO:0000256" key="2">
    <source>
        <dbReference type="PROSITE-ProRule" id="PRU00335"/>
    </source>
</evidence>
<dbReference type="Pfam" id="PF14246">
    <property type="entry name" value="TetR_C_7"/>
    <property type="match status" value="1"/>
</dbReference>
<feature type="domain" description="HTH tetR-type" evidence="3">
    <location>
        <begin position="14"/>
        <end position="74"/>
    </location>
</feature>
<keyword evidence="5" id="KW-1185">Reference proteome</keyword>
<dbReference type="EMBL" id="JARUHG010000001">
    <property type="protein sequence ID" value="MDR0182018.1"/>
    <property type="molecule type" value="Genomic_DNA"/>
</dbReference>
<dbReference type="InterPro" id="IPR009057">
    <property type="entry name" value="Homeodomain-like_sf"/>
</dbReference>